<evidence type="ECO:0000313" key="15">
    <source>
        <dbReference type="Proteomes" id="UP000008281"/>
    </source>
</evidence>
<dbReference type="PANTHER" id="PTHR14057:SF32">
    <property type="entry name" value="HOMEOBOX PROTEIN CEH-21-RELATED"/>
    <property type="match status" value="1"/>
</dbReference>
<keyword evidence="3 10" id="KW-0805">Transcription regulation</keyword>
<dbReference type="PANTHER" id="PTHR14057">
    <property type="entry name" value="TRANSCRIPTION FACTOR ONECUT"/>
    <property type="match status" value="1"/>
</dbReference>
<keyword evidence="15" id="KW-1185">Reference proteome</keyword>
<evidence type="ECO:0000256" key="4">
    <source>
        <dbReference type="ARBA" id="ARBA00023125"/>
    </source>
</evidence>
<dbReference type="GO" id="GO:0000978">
    <property type="term" value="F:RNA polymerase II cis-regulatory region sequence-specific DNA binding"/>
    <property type="evidence" value="ECO:0007669"/>
    <property type="project" value="TreeGrafter"/>
</dbReference>
<dbReference type="OMA" id="WQDEAST"/>
<sequence>MDRLLDDTDFMAEDPTLFELNAGGYDGEYYQNIPDFELDDYNHYKENEYTEDTRHLFLDEKHEMERRWEAELVRDLDAIYHRGRGTVAGTVVEPESLEARTPKKEPTKNRKRPAETTPLSEYIDTCQLCHNIYNELKNAGIPQALFAKCVLGRTQGTLSDTLKKPKPWNEMKPSGQKIYQQMYDWLALSVDERMAMLKEPLVKEEVKNDAPEPTKKRFVFSEMQKNTLDSLFKQERNPDQETKVDIAQQLNLDISQVNTYFMNARRRNRITGNDFKKVIE</sequence>
<dbReference type="SUPFAM" id="SSF46689">
    <property type="entry name" value="Homeodomain-like"/>
    <property type="match status" value="1"/>
</dbReference>
<dbReference type="InterPro" id="IPR003350">
    <property type="entry name" value="CUT_dom"/>
</dbReference>
<gene>
    <name evidence="14" type="ORF">CRE_29190</name>
</gene>
<dbReference type="Pfam" id="PF02376">
    <property type="entry name" value="CUT"/>
    <property type="match status" value="1"/>
</dbReference>
<dbReference type="InterPro" id="IPR010982">
    <property type="entry name" value="Lambda_DNA-bd_dom_sf"/>
</dbReference>
<dbReference type="PROSITE" id="PS51042">
    <property type="entry name" value="CUT"/>
    <property type="match status" value="1"/>
</dbReference>
<dbReference type="HOGENOM" id="CLU_994782_0_0_1"/>
<dbReference type="Gene3D" id="1.10.10.60">
    <property type="entry name" value="Homeodomain-like"/>
    <property type="match status" value="1"/>
</dbReference>
<evidence type="ECO:0000256" key="6">
    <source>
        <dbReference type="ARBA" id="ARBA00023163"/>
    </source>
</evidence>
<evidence type="ECO:0000256" key="8">
    <source>
        <dbReference type="PROSITE-ProRule" id="PRU00108"/>
    </source>
</evidence>
<dbReference type="OrthoDB" id="10068888at2759"/>
<feature type="DNA-binding region" description="Homeobox" evidence="8">
    <location>
        <begin position="213"/>
        <end position="272"/>
    </location>
</feature>
<dbReference type="PROSITE" id="PS50071">
    <property type="entry name" value="HOMEOBOX_2"/>
    <property type="match status" value="1"/>
</dbReference>
<evidence type="ECO:0000259" key="12">
    <source>
        <dbReference type="PROSITE" id="PS50071"/>
    </source>
</evidence>
<feature type="domain" description="CUT" evidence="13">
    <location>
        <begin position="114"/>
        <end position="201"/>
    </location>
</feature>
<dbReference type="Proteomes" id="UP000008281">
    <property type="component" value="Unassembled WGS sequence"/>
</dbReference>
<dbReference type="Gene3D" id="1.10.260.40">
    <property type="entry name" value="lambda repressor-like DNA-binding domains"/>
    <property type="match status" value="1"/>
</dbReference>
<evidence type="ECO:0000256" key="7">
    <source>
        <dbReference type="ARBA" id="ARBA00023242"/>
    </source>
</evidence>
<evidence type="ECO:0000259" key="13">
    <source>
        <dbReference type="PROSITE" id="PS51042"/>
    </source>
</evidence>
<proteinExistence type="inferred from homology"/>
<dbReference type="GO" id="GO:0005634">
    <property type="term" value="C:nucleus"/>
    <property type="evidence" value="ECO:0007669"/>
    <property type="project" value="UniProtKB-SubCell"/>
</dbReference>
<dbReference type="InterPro" id="IPR051649">
    <property type="entry name" value="CUT_Homeobox"/>
</dbReference>
<organism evidence="15">
    <name type="scientific">Caenorhabditis remanei</name>
    <name type="common">Caenorhabditis vulgaris</name>
    <dbReference type="NCBI Taxonomy" id="31234"/>
    <lineage>
        <taxon>Eukaryota</taxon>
        <taxon>Metazoa</taxon>
        <taxon>Ecdysozoa</taxon>
        <taxon>Nematoda</taxon>
        <taxon>Chromadorea</taxon>
        <taxon>Rhabditida</taxon>
        <taxon>Rhabditina</taxon>
        <taxon>Rhabditomorpha</taxon>
        <taxon>Rhabditoidea</taxon>
        <taxon>Rhabditidae</taxon>
        <taxon>Peloderinae</taxon>
        <taxon>Caenorhabditis</taxon>
    </lineage>
</organism>
<feature type="compositionally biased region" description="Basic and acidic residues" evidence="11">
    <location>
        <begin position="97"/>
        <end position="114"/>
    </location>
</feature>
<evidence type="ECO:0000256" key="10">
    <source>
        <dbReference type="RuleBase" id="RU361129"/>
    </source>
</evidence>
<dbReference type="SUPFAM" id="SSF47413">
    <property type="entry name" value="lambda repressor-like DNA-binding domains"/>
    <property type="match status" value="1"/>
</dbReference>
<name>E3ND59_CAERE</name>
<dbReference type="SMART" id="SM01109">
    <property type="entry name" value="CUT"/>
    <property type="match status" value="1"/>
</dbReference>
<dbReference type="GO" id="GO:0000981">
    <property type="term" value="F:DNA-binding transcription factor activity, RNA polymerase II-specific"/>
    <property type="evidence" value="ECO:0007669"/>
    <property type="project" value="TreeGrafter"/>
</dbReference>
<keyword evidence="6 10" id="KW-0804">Transcription</keyword>
<evidence type="ECO:0000256" key="11">
    <source>
        <dbReference type="SAM" id="MobiDB-lite"/>
    </source>
</evidence>
<dbReference type="Pfam" id="PF00046">
    <property type="entry name" value="Homeodomain"/>
    <property type="match status" value="1"/>
</dbReference>
<dbReference type="AlphaFoldDB" id="E3ND59"/>
<evidence type="ECO:0000256" key="3">
    <source>
        <dbReference type="ARBA" id="ARBA00023015"/>
    </source>
</evidence>
<dbReference type="CDD" id="cd00086">
    <property type="entry name" value="homeodomain"/>
    <property type="match status" value="1"/>
</dbReference>
<keyword evidence="4 8" id="KW-0238">DNA-binding</keyword>
<evidence type="ECO:0000256" key="1">
    <source>
        <dbReference type="ARBA" id="ARBA00004123"/>
    </source>
</evidence>
<dbReference type="KEGG" id="crq:GCK72_011473"/>
<dbReference type="InterPro" id="IPR009057">
    <property type="entry name" value="Homeodomain-like_sf"/>
</dbReference>
<dbReference type="FunCoup" id="E3ND59">
    <property type="interactions" value="172"/>
</dbReference>
<dbReference type="RefSeq" id="XP_003093662.2">
    <property type="nucleotide sequence ID" value="XM_003093614.2"/>
</dbReference>
<protein>
    <recommendedName>
        <fullName evidence="10">One cut domain family member</fullName>
    </recommendedName>
</protein>
<dbReference type="GeneID" id="9823027"/>
<feature type="domain" description="Homeobox" evidence="12">
    <location>
        <begin position="211"/>
        <end position="271"/>
    </location>
</feature>
<evidence type="ECO:0000256" key="2">
    <source>
        <dbReference type="ARBA" id="ARBA00008190"/>
    </source>
</evidence>
<dbReference type="InterPro" id="IPR001356">
    <property type="entry name" value="HD"/>
</dbReference>
<dbReference type="InParanoid" id="E3ND59"/>
<evidence type="ECO:0000313" key="14">
    <source>
        <dbReference type="EMBL" id="EFO93478.1"/>
    </source>
</evidence>
<comment type="similarity">
    <text evidence="2 10">Belongs to the CUT homeobox family.</text>
</comment>
<evidence type="ECO:0000256" key="9">
    <source>
        <dbReference type="RuleBase" id="RU000682"/>
    </source>
</evidence>
<keyword evidence="5 8" id="KW-0371">Homeobox</keyword>
<dbReference type="SMART" id="SM00389">
    <property type="entry name" value="HOX"/>
    <property type="match status" value="1"/>
</dbReference>
<comment type="subcellular location">
    <subcellularLocation>
        <location evidence="1 8 9">Nucleus</location>
    </subcellularLocation>
</comment>
<accession>E3ND59</accession>
<dbReference type="CTD" id="9823027"/>
<keyword evidence="7 8" id="KW-0539">Nucleus</keyword>
<dbReference type="eggNOG" id="KOG2252">
    <property type="taxonomic scope" value="Eukaryota"/>
</dbReference>
<feature type="region of interest" description="Disordered" evidence="11">
    <location>
        <begin position="91"/>
        <end position="116"/>
    </location>
</feature>
<dbReference type="FunFam" id="1.10.260.40:FF:000005">
    <property type="entry name" value="One cut domain family member"/>
    <property type="match status" value="1"/>
</dbReference>
<reference evidence="14" key="1">
    <citation type="submission" date="2007-07" db="EMBL/GenBank/DDBJ databases">
        <title>PCAP assembly of the Caenorhabditis remanei genome.</title>
        <authorList>
            <consortium name="The Caenorhabditis remanei Sequencing Consortium"/>
            <person name="Wilson R.K."/>
        </authorList>
    </citation>
    <scope>NUCLEOTIDE SEQUENCE [LARGE SCALE GENOMIC DNA]</scope>
    <source>
        <strain evidence="14">PB4641</strain>
    </source>
</reference>
<dbReference type="EMBL" id="DS268606">
    <property type="protein sequence ID" value="EFO93478.1"/>
    <property type="molecule type" value="Genomic_DNA"/>
</dbReference>
<evidence type="ECO:0000256" key="5">
    <source>
        <dbReference type="ARBA" id="ARBA00023155"/>
    </source>
</evidence>